<organism evidence="3 4">
    <name type="scientific">Actinomadura namibiensis</name>
    <dbReference type="NCBI Taxonomy" id="182080"/>
    <lineage>
        <taxon>Bacteria</taxon>
        <taxon>Bacillati</taxon>
        <taxon>Actinomycetota</taxon>
        <taxon>Actinomycetes</taxon>
        <taxon>Streptosporangiales</taxon>
        <taxon>Thermomonosporaceae</taxon>
        <taxon>Actinomadura</taxon>
    </lineage>
</organism>
<dbReference type="PANTHER" id="PTHR12697">
    <property type="entry name" value="PBS LYASE HEAT-LIKE PROTEIN"/>
    <property type="match status" value="1"/>
</dbReference>
<keyword evidence="4" id="KW-1185">Reference proteome</keyword>
<reference evidence="3 4" key="1">
    <citation type="submission" date="2020-08" db="EMBL/GenBank/DDBJ databases">
        <title>Genomic Encyclopedia of Type Strains, Phase IV (KMG-IV): sequencing the most valuable type-strain genomes for metagenomic binning, comparative biology and taxonomic classification.</title>
        <authorList>
            <person name="Goeker M."/>
        </authorList>
    </citation>
    <scope>NUCLEOTIDE SEQUENCE [LARGE SCALE GENOMIC DNA]</scope>
    <source>
        <strain evidence="3 4">DSM 44197</strain>
    </source>
</reference>
<evidence type="ECO:0000256" key="2">
    <source>
        <dbReference type="SAM" id="MobiDB-lite"/>
    </source>
</evidence>
<evidence type="ECO:0000313" key="4">
    <source>
        <dbReference type="Proteomes" id="UP000572680"/>
    </source>
</evidence>
<evidence type="ECO:0000256" key="1">
    <source>
        <dbReference type="ARBA" id="ARBA00045876"/>
    </source>
</evidence>
<dbReference type="InterPro" id="IPR011989">
    <property type="entry name" value="ARM-like"/>
</dbReference>
<dbReference type="Gene3D" id="1.25.10.10">
    <property type="entry name" value="Leucine-rich Repeat Variant"/>
    <property type="match status" value="3"/>
</dbReference>
<protein>
    <submittedName>
        <fullName evidence="3">HEAT repeat protein</fullName>
    </submittedName>
</protein>
<dbReference type="EMBL" id="JACJIA010000005">
    <property type="protein sequence ID" value="MBA8952793.1"/>
    <property type="molecule type" value="Genomic_DNA"/>
</dbReference>
<comment type="caution">
    <text evidence="3">The sequence shown here is derived from an EMBL/GenBank/DDBJ whole genome shotgun (WGS) entry which is preliminary data.</text>
</comment>
<dbReference type="PANTHER" id="PTHR12697:SF5">
    <property type="entry name" value="DEOXYHYPUSINE HYDROXYLASE"/>
    <property type="match status" value="1"/>
</dbReference>
<feature type="region of interest" description="Disordered" evidence="2">
    <location>
        <begin position="864"/>
        <end position="893"/>
    </location>
</feature>
<dbReference type="Pfam" id="PF13646">
    <property type="entry name" value="HEAT_2"/>
    <property type="match status" value="2"/>
</dbReference>
<dbReference type="Proteomes" id="UP000572680">
    <property type="component" value="Unassembled WGS sequence"/>
</dbReference>
<dbReference type="InterPro" id="IPR021133">
    <property type="entry name" value="HEAT_type_2"/>
</dbReference>
<evidence type="ECO:0000313" key="3">
    <source>
        <dbReference type="EMBL" id="MBA8952793.1"/>
    </source>
</evidence>
<dbReference type="SUPFAM" id="SSF48371">
    <property type="entry name" value="ARM repeat"/>
    <property type="match status" value="1"/>
</dbReference>
<dbReference type="SMART" id="SM00567">
    <property type="entry name" value="EZ_HEAT"/>
    <property type="match status" value="4"/>
</dbReference>
<proteinExistence type="predicted"/>
<dbReference type="RefSeq" id="WP_182845029.1">
    <property type="nucleotide sequence ID" value="NZ_BAAALP010000024.1"/>
</dbReference>
<name>A0A7W3LR96_ACTNM</name>
<sequence length="1341" mass="144478">MRAEETPVRARIAELTDDITARPGRVRDEPPGELLYHAVRGVRAAEAADPGALARELAATGDPVLRGEALRIVREALHDAALTPARARGLLVGLTEVDDTATGDVLRELAEPWAALEPLTRDRLARFLGTGHAEAALGTAARHGHADLLREVAADPGRAPALRRRALELLGGLARREDVPALVGIAAADPLLLAGPAVRCLRGMHRRGHFPAPADVPGIAALALADHTVPAGEVATVLFTCRAELLRTLTDGDGDWPRRLELLTALAAQGTGDLPVGDAVTRALRTARDPEPFLRALRALRHVPAEEDVLEALPRSPGAALDALEAIGGERTAEVLRAGLGVDGGHPVLAHLRPVRHRALEVLWHLTEDPGRRRSILVRLNPRDLPRRIAADLGGPDERELAVLRTGLAAERPEDALCRLARNGGRATLPAIADLLLRVVSDLAAAWTIGAQPHEPDVPQEVRDAIRGLGTRLHERGAIRPRCLLDAANATDAGHALLADLALDLLERPDVSAAEQVVLLRLLQDVPGARARARVHPLLRHRDRHVRKHAIDLLARTGGADALSASLIPLTAAPDVQTVRQAVSALGGARAAWAAEAVAACLDHPNMNVKKTAATALHRAGAPAAVPKLLYWLGAHDNPGLRESIVEALRSVLGGAWRATVIAAAERAGDHRTRTLLLQALPEPEKQPPPPDPDVEALTTLGWDAGPGRRLALRDDLDPKALKDLRPMLERWLDLAADGRHLRGPALRFALRLCPAPWSDGEVRSFARSAPTLVAGLTEVAGEDRDRLVAALEEALPRLPEARRAEIAERVRALPPGAVDGRGLLVLLRRAGAFLTRADLDRALAAAPLPTLEEVLREAFGIAPPGDPHDLREAGRSSAVGPAPGSGERPDTGERWRAALREAVTSPARLRRFRVADHPAGSRDRLDALVRVFPEAGADVRAALLDWMTGLQPIDAPPWTIAEEARSAPDHREPDPRDLDQPRSAAQRERLLAMLEDPDPGRRATAARVLAGWPEPEIRLTLLRAFLRGRIEPSLTADLARPLTELDERELREGGTAFRTRAARAAAHLDPLDAARLVPLLLDWWEDDDRDLRAAVAGALRRTTPDLLADRLAAHPSLLGVLTGVPLLGTPALRRTLRELRDAGHGDRVDQVTLVEGPLRAPGAVGRDAATLTALRARTRPPGAQTPDPEDLFRTARTGAVEEARRALTTLAETHPGPELAELLVESIGHPERRIRLHAHRLARTHLDRAAYLEQTARLLDDPAPDVVRSAIRTLSHAGWRPLIPTLADLLTHSDQRLRRAAAEGLARFGTAALPALRHAEGRARPDRRPRYTALIEEITG</sequence>
<comment type="function">
    <text evidence="1">Catalyzes the hydroxylation of the N(6)-(4-aminobutyl)-L-lysine intermediate produced by deoxyhypusine synthase/DHPS on a critical lysine of the eukaryotic translation initiation factor 5A/eIF-5A. This is the second step of the post-translational modification of that lysine into an unusual amino acid residue named hypusine. Hypusination is unique to mature eIF-5A factor and is essential for its function.</text>
</comment>
<dbReference type="GO" id="GO:0016491">
    <property type="term" value="F:oxidoreductase activity"/>
    <property type="evidence" value="ECO:0007669"/>
    <property type="project" value="TreeGrafter"/>
</dbReference>
<dbReference type="PROSITE" id="PS50077">
    <property type="entry name" value="HEAT_REPEAT"/>
    <property type="match status" value="2"/>
</dbReference>
<dbReference type="InterPro" id="IPR004155">
    <property type="entry name" value="PBS_lyase_HEAT"/>
</dbReference>
<gene>
    <name evidence="3" type="ORF">HNR61_004439</name>
</gene>
<accession>A0A7W3LR96</accession>
<dbReference type="InterPro" id="IPR016024">
    <property type="entry name" value="ARM-type_fold"/>
</dbReference>